<dbReference type="PROSITE" id="PS50089">
    <property type="entry name" value="ZF_RING_2"/>
    <property type="match status" value="1"/>
</dbReference>
<dbReference type="SUPFAM" id="SSF57850">
    <property type="entry name" value="RING/U-box"/>
    <property type="match status" value="1"/>
</dbReference>
<evidence type="ECO:0000256" key="2">
    <source>
        <dbReference type="SAM" id="Phobius"/>
    </source>
</evidence>
<dbReference type="Pfam" id="PF13920">
    <property type="entry name" value="zf-C3HC4_3"/>
    <property type="match status" value="1"/>
</dbReference>
<dbReference type="InterPro" id="IPR013083">
    <property type="entry name" value="Znf_RING/FYVE/PHD"/>
</dbReference>
<feature type="domain" description="RING-type" evidence="3">
    <location>
        <begin position="6"/>
        <end position="48"/>
    </location>
</feature>
<dbReference type="SMART" id="SM00184">
    <property type="entry name" value="RING"/>
    <property type="match status" value="1"/>
</dbReference>
<feature type="transmembrane region" description="Helical" evidence="2">
    <location>
        <begin position="203"/>
        <end position="227"/>
    </location>
</feature>
<reference evidence="5" key="1">
    <citation type="submission" date="2024-06" db="EMBL/GenBank/DDBJ databases">
        <title>Multi-omics analyses provide insights into the biosynthesis of the anticancer antibiotic pleurotin in Hohenbuehelia grisea.</title>
        <authorList>
            <person name="Weaver J.A."/>
            <person name="Alberti F."/>
        </authorList>
    </citation>
    <scope>NUCLEOTIDE SEQUENCE [LARGE SCALE GENOMIC DNA]</scope>
    <source>
        <strain evidence="5">T-177</strain>
    </source>
</reference>
<evidence type="ECO:0000313" key="5">
    <source>
        <dbReference type="Proteomes" id="UP001556367"/>
    </source>
</evidence>
<evidence type="ECO:0000313" key="4">
    <source>
        <dbReference type="EMBL" id="KAL0947719.1"/>
    </source>
</evidence>
<dbReference type="Proteomes" id="UP001556367">
    <property type="component" value="Unassembled WGS sequence"/>
</dbReference>
<proteinExistence type="predicted"/>
<evidence type="ECO:0000256" key="1">
    <source>
        <dbReference type="PROSITE-ProRule" id="PRU00175"/>
    </source>
</evidence>
<evidence type="ECO:0000259" key="3">
    <source>
        <dbReference type="PROSITE" id="PS50089"/>
    </source>
</evidence>
<organism evidence="4 5">
    <name type="scientific">Hohenbuehelia grisea</name>
    <dbReference type="NCBI Taxonomy" id="104357"/>
    <lineage>
        <taxon>Eukaryota</taxon>
        <taxon>Fungi</taxon>
        <taxon>Dikarya</taxon>
        <taxon>Basidiomycota</taxon>
        <taxon>Agaricomycotina</taxon>
        <taxon>Agaricomycetes</taxon>
        <taxon>Agaricomycetidae</taxon>
        <taxon>Agaricales</taxon>
        <taxon>Pleurotineae</taxon>
        <taxon>Pleurotaceae</taxon>
        <taxon>Hohenbuehelia</taxon>
    </lineage>
</organism>
<keyword evidence="1" id="KW-0863">Zinc-finger</keyword>
<protein>
    <recommendedName>
        <fullName evidence="3">RING-type domain-containing protein</fullName>
    </recommendedName>
</protein>
<accession>A0ABR3IWH5</accession>
<keyword evidence="2" id="KW-1133">Transmembrane helix</keyword>
<comment type="caution">
    <text evidence="4">The sequence shown here is derived from an EMBL/GenBank/DDBJ whole genome shotgun (WGS) entry which is preliminary data.</text>
</comment>
<dbReference type="InterPro" id="IPR001841">
    <property type="entry name" value="Znf_RING"/>
</dbReference>
<keyword evidence="1" id="KW-0479">Metal-binding</keyword>
<dbReference type="EMBL" id="JASNQZ010000015">
    <property type="protein sequence ID" value="KAL0947719.1"/>
    <property type="molecule type" value="Genomic_DNA"/>
</dbReference>
<name>A0ABR3IWH5_9AGAR</name>
<keyword evidence="5" id="KW-1185">Reference proteome</keyword>
<keyword evidence="2" id="KW-0472">Membrane</keyword>
<sequence length="253" mass="29256">MVRAHCVICMDEEVEFEDLRFVQCGHSFCVDCTDRIMTGIHPKCPTCRRSLNPDDGQRVHVSFSTEEQRMPDISTALRTLRSVDDDSTVQEVNQARRVYHHYCRNTMEDFDLALTAKEDMEMRILSCTADLEHQAREAPALRQTVDVLLAEVGGLRSQMHEMRNDLTKKNQHIAMLSRSPPWIPAFLEPWQLIFNRWLNAVMYICRLISFWAAIYCFFFVAGLVLGHPISHKIFWGIVKFVFHAVDGLLNVPV</sequence>
<dbReference type="Gene3D" id="3.30.40.10">
    <property type="entry name" value="Zinc/RING finger domain, C3HC4 (zinc finger)"/>
    <property type="match status" value="1"/>
</dbReference>
<keyword evidence="1" id="KW-0862">Zinc</keyword>
<gene>
    <name evidence="4" type="ORF">HGRIS_013804</name>
</gene>
<keyword evidence="2" id="KW-0812">Transmembrane</keyword>